<evidence type="ECO:0000256" key="1">
    <source>
        <dbReference type="SAM" id="Coils"/>
    </source>
</evidence>
<gene>
    <name evidence="3" type="ORF">GALMADRAFT_251813</name>
</gene>
<organism evidence="3 4">
    <name type="scientific">Galerina marginata (strain CBS 339.88)</name>
    <dbReference type="NCBI Taxonomy" id="685588"/>
    <lineage>
        <taxon>Eukaryota</taxon>
        <taxon>Fungi</taxon>
        <taxon>Dikarya</taxon>
        <taxon>Basidiomycota</taxon>
        <taxon>Agaricomycotina</taxon>
        <taxon>Agaricomycetes</taxon>
        <taxon>Agaricomycetidae</taxon>
        <taxon>Agaricales</taxon>
        <taxon>Agaricineae</taxon>
        <taxon>Strophariaceae</taxon>
        <taxon>Galerina</taxon>
    </lineage>
</organism>
<evidence type="ECO:0000313" key="4">
    <source>
        <dbReference type="Proteomes" id="UP000027222"/>
    </source>
</evidence>
<dbReference type="PANTHER" id="PTHR38926:SF72">
    <property type="entry name" value="IM:7136021-RELATED"/>
    <property type="match status" value="1"/>
</dbReference>
<protein>
    <recommendedName>
        <fullName evidence="2">F-box domain-containing protein</fullName>
    </recommendedName>
</protein>
<dbReference type="SUPFAM" id="SSF52047">
    <property type="entry name" value="RNI-like"/>
    <property type="match status" value="1"/>
</dbReference>
<keyword evidence="1" id="KW-0175">Coiled coil</keyword>
<name>A0A067SQQ4_GALM3</name>
<dbReference type="Gene3D" id="3.80.10.10">
    <property type="entry name" value="Ribonuclease Inhibitor"/>
    <property type="match status" value="1"/>
</dbReference>
<feature type="coiled-coil region" evidence="1">
    <location>
        <begin position="23"/>
        <end position="61"/>
    </location>
</feature>
<dbReference type="InterPro" id="IPR036047">
    <property type="entry name" value="F-box-like_dom_sf"/>
</dbReference>
<dbReference type="InterPro" id="IPR001810">
    <property type="entry name" value="F-box_dom"/>
</dbReference>
<sequence>MSRRTSSSINAEICLLDTQIQTFQRRETDFQRLIDDLQKLKDEVSDERKVAEAKRNELEAQKVPINWIPTELLIQIFLSYTDFDFEEPTYRPPVVISHVCSRWRNIALSTPHLWKRITLEGIDKRDVAQTFLKRSEAVLLEIHYSTAPKASPTEETYQMVKFLSNFSQHFRRVESLSLQCKAALALVYILPSINDHLKDFPRLRHLNLAITTENPSFIEAPNLLDKEQDIPKEVELSKPILPSDSRLVRLQLEQVPIFNFPVAFIENLRSLELSYSPRKQSSRDYYYLKMSSLCRFLALTPRLEELILVNTVPYFDVRLPDGATADNADHTLIEMKPVRLNHLKSIDWTWPYTGDVHRFLSMIDAPAMEKLDLWVEDLAQKRNDTLFLRGYTSPLSPHRFIRSIVNYPSLRDLSLQCAGEDTTSSVLRKFSFPALEKVAFTNVVPAARIGENRLPVLSIFPRLESIFRDPRLPNVTHLTLSHFKICPEAGRVEAMFGYMPVLTSLSLDSCLGVGRLMEGLQEQQIGASKPNHIFGTAGGGREGKEASRGVGGNRPRRGVKFCPRLEALSFWGCQDVDFASLRAVVNSRNRSINGFAADELSTFKGVSHPPNGAIQTITRGPQDRNTGAGVHGHTTTEVAKMGRKIKPLRKVRRQAAQLGEPMPSGAEGAAEAPSANITSSIVAMQEAFQPASIIYLRVANCKLIPQEEAISLRDRGVVDVIWAGSD</sequence>
<dbReference type="Pfam" id="PF12937">
    <property type="entry name" value="F-box-like"/>
    <property type="match status" value="1"/>
</dbReference>
<proteinExistence type="predicted"/>
<dbReference type="PANTHER" id="PTHR38926">
    <property type="entry name" value="F-BOX DOMAIN CONTAINING PROTEIN, EXPRESSED"/>
    <property type="match status" value="1"/>
</dbReference>
<accession>A0A067SQQ4</accession>
<feature type="domain" description="F-box" evidence="2">
    <location>
        <begin position="68"/>
        <end position="119"/>
    </location>
</feature>
<dbReference type="AlphaFoldDB" id="A0A067SQQ4"/>
<reference evidence="4" key="1">
    <citation type="journal article" date="2014" name="Proc. Natl. Acad. Sci. U.S.A.">
        <title>Extensive sampling of basidiomycete genomes demonstrates inadequacy of the white-rot/brown-rot paradigm for wood decay fungi.</title>
        <authorList>
            <person name="Riley R."/>
            <person name="Salamov A.A."/>
            <person name="Brown D.W."/>
            <person name="Nagy L.G."/>
            <person name="Floudas D."/>
            <person name="Held B.W."/>
            <person name="Levasseur A."/>
            <person name="Lombard V."/>
            <person name="Morin E."/>
            <person name="Otillar R."/>
            <person name="Lindquist E.A."/>
            <person name="Sun H."/>
            <person name="LaButti K.M."/>
            <person name="Schmutz J."/>
            <person name="Jabbour D."/>
            <person name="Luo H."/>
            <person name="Baker S.E."/>
            <person name="Pisabarro A.G."/>
            <person name="Walton J.D."/>
            <person name="Blanchette R.A."/>
            <person name="Henrissat B."/>
            <person name="Martin F."/>
            <person name="Cullen D."/>
            <person name="Hibbett D.S."/>
            <person name="Grigoriev I.V."/>
        </authorList>
    </citation>
    <scope>NUCLEOTIDE SEQUENCE [LARGE SCALE GENOMIC DNA]</scope>
    <source>
        <strain evidence="4">CBS 339.88</strain>
    </source>
</reference>
<dbReference type="STRING" id="685588.A0A067SQQ4"/>
<dbReference type="SUPFAM" id="SSF81383">
    <property type="entry name" value="F-box domain"/>
    <property type="match status" value="1"/>
</dbReference>
<dbReference type="EMBL" id="KL142386">
    <property type="protein sequence ID" value="KDR73231.1"/>
    <property type="molecule type" value="Genomic_DNA"/>
</dbReference>
<evidence type="ECO:0000259" key="2">
    <source>
        <dbReference type="Pfam" id="PF12937"/>
    </source>
</evidence>
<dbReference type="InterPro" id="IPR032675">
    <property type="entry name" value="LRR_dom_sf"/>
</dbReference>
<evidence type="ECO:0000313" key="3">
    <source>
        <dbReference type="EMBL" id="KDR73231.1"/>
    </source>
</evidence>
<dbReference type="HOGENOM" id="CLU_027432_0_0_1"/>
<dbReference type="OrthoDB" id="3027018at2759"/>
<keyword evidence="4" id="KW-1185">Reference proteome</keyword>
<dbReference type="Proteomes" id="UP000027222">
    <property type="component" value="Unassembled WGS sequence"/>
</dbReference>
<dbReference type="Gene3D" id="1.20.1280.50">
    <property type="match status" value="1"/>
</dbReference>